<feature type="transmembrane region" description="Helical" evidence="1">
    <location>
        <begin position="199"/>
        <end position="221"/>
    </location>
</feature>
<feature type="transmembrane region" description="Helical" evidence="1">
    <location>
        <begin position="169"/>
        <end position="187"/>
    </location>
</feature>
<dbReference type="RefSeq" id="WP_149765419.1">
    <property type="nucleotide sequence ID" value="NZ_FTMK01000008.1"/>
</dbReference>
<feature type="transmembrane region" description="Helical" evidence="1">
    <location>
        <begin position="144"/>
        <end position="163"/>
    </location>
</feature>
<accession>A0A1N6T5R7</accession>
<feature type="domain" description="EamA" evidence="2">
    <location>
        <begin position="169"/>
        <end position="292"/>
    </location>
</feature>
<dbReference type="InterPro" id="IPR037185">
    <property type="entry name" value="EmrE-like"/>
</dbReference>
<dbReference type="PANTHER" id="PTHR22911:SF103">
    <property type="entry name" value="BLR2811 PROTEIN"/>
    <property type="match status" value="1"/>
</dbReference>
<gene>
    <name evidence="3" type="ORF">SAMN05421641_108111</name>
</gene>
<sequence>MAPSEPSPGALPPILAPTGDPARPTQLRGIVLLLLAIFLFTLMDATGKHLSTLYHPVQVVWIRFLTNLAIVAAIFAPRLRATLATRRPVVQAFRGLTQLCSILLFFSALQFVGLAEATAIMDINPVLITLGAALFLGESIGIRRILGILAALCGALLIIRPGAGVFHPAALLALAAAFTYAAGAILTRVARSDSTATSILWSALVGTALSSLAVPLVWQPIAIGDIWAFLLLGGFGTAAQALLIRAFSLAEAAAIAPFGYTGLIWAGLWGWLFWGTLPDRWTVIGALIIVAAGLYVWMREARAMNRATGTGAQ</sequence>
<feature type="transmembrane region" description="Helical" evidence="1">
    <location>
        <begin position="96"/>
        <end position="113"/>
    </location>
</feature>
<dbReference type="GO" id="GO:0016020">
    <property type="term" value="C:membrane"/>
    <property type="evidence" value="ECO:0007669"/>
    <property type="project" value="InterPro"/>
</dbReference>
<keyword evidence="1" id="KW-0472">Membrane</keyword>
<feature type="transmembrane region" description="Helical" evidence="1">
    <location>
        <begin position="59"/>
        <end position="76"/>
    </location>
</feature>
<feature type="transmembrane region" description="Helical" evidence="1">
    <location>
        <begin position="119"/>
        <end position="137"/>
    </location>
</feature>
<dbReference type="Pfam" id="PF00892">
    <property type="entry name" value="EamA"/>
    <property type="match status" value="2"/>
</dbReference>
<evidence type="ECO:0000259" key="2">
    <source>
        <dbReference type="Pfam" id="PF00892"/>
    </source>
</evidence>
<dbReference type="Proteomes" id="UP000323956">
    <property type="component" value="Unassembled WGS sequence"/>
</dbReference>
<evidence type="ECO:0000313" key="3">
    <source>
        <dbReference type="EMBL" id="SIQ48701.1"/>
    </source>
</evidence>
<reference evidence="3 4" key="1">
    <citation type="submission" date="2017-01" db="EMBL/GenBank/DDBJ databases">
        <authorList>
            <person name="Varghese N."/>
            <person name="Submissions S."/>
        </authorList>
    </citation>
    <scope>NUCLEOTIDE SEQUENCE [LARGE SCALE GENOMIC DNA]</scope>
    <source>
        <strain evidence="3 4">ATCC 700171</strain>
    </source>
</reference>
<keyword evidence="1" id="KW-1133">Transmembrane helix</keyword>
<evidence type="ECO:0000313" key="4">
    <source>
        <dbReference type="Proteomes" id="UP000323956"/>
    </source>
</evidence>
<feature type="transmembrane region" description="Helical" evidence="1">
    <location>
        <begin position="30"/>
        <end position="47"/>
    </location>
</feature>
<protein>
    <submittedName>
        <fullName evidence="3">Uncharacterized membrane protein</fullName>
    </submittedName>
</protein>
<keyword evidence="1" id="KW-0812">Transmembrane</keyword>
<dbReference type="AlphaFoldDB" id="A0A1N6T5R7"/>
<dbReference type="SUPFAM" id="SSF103481">
    <property type="entry name" value="Multidrug resistance efflux transporter EmrE"/>
    <property type="match status" value="2"/>
</dbReference>
<name>A0A1N6T5R7_9RHOB</name>
<dbReference type="Gene3D" id="1.10.3730.20">
    <property type="match status" value="1"/>
</dbReference>
<dbReference type="PANTHER" id="PTHR22911">
    <property type="entry name" value="ACYL-MALONYL CONDENSING ENZYME-RELATED"/>
    <property type="match status" value="1"/>
</dbReference>
<feature type="domain" description="EamA" evidence="2">
    <location>
        <begin position="28"/>
        <end position="159"/>
    </location>
</feature>
<dbReference type="EMBL" id="FTMK01000008">
    <property type="protein sequence ID" value="SIQ48701.1"/>
    <property type="molecule type" value="Genomic_DNA"/>
</dbReference>
<organism evidence="3 4">
    <name type="scientific">Paracoccus thiocyanatus</name>
    <dbReference type="NCBI Taxonomy" id="34006"/>
    <lineage>
        <taxon>Bacteria</taxon>
        <taxon>Pseudomonadati</taxon>
        <taxon>Pseudomonadota</taxon>
        <taxon>Alphaproteobacteria</taxon>
        <taxon>Rhodobacterales</taxon>
        <taxon>Paracoccaceae</taxon>
        <taxon>Paracoccus</taxon>
    </lineage>
</organism>
<feature type="transmembrane region" description="Helical" evidence="1">
    <location>
        <begin position="227"/>
        <end position="247"/>
    </location>
</feature>
<feature type="transmembrane region" description="Helical" evidence="1">
    <location>
        <begin position="254"/>
        <end position="274"/>
    </location>
</feature>
<proteinExistence type="predicted"/>
<dbReference type="OrthoDB" id="9812899at2"/>
<feature type="transmembrane region" description="Helical" evidence="1">
    <location>
        <begin position="280"/>
        <end position="298"/>
    </location>
</feature>
<evidence type="ECO:0000256" key="1">
    <source>
        <dbReference type="SAM" id="Phobius"/>
    </source>
</evidence>
<dbReference type="InterPro" id="IPR000620">
    <property type="entry name" value="EamA_dom"/>
</dbReference>